<dbReference type="Pfam" id="PF07993">
    <property type="entry name" value="NAD_binding_4"/>
    <property type="match status" value="1"/>
</dbReference>
<dbReference type="CDD" id="cd09071">
    <property type="entry name" value="FAR_C"/>
    <property type="match status" value="1"/>
</dbReference>
<dbReference type="GO" id="GO:0010345">
    <property type="term" value="P:suberin biosynthetic process"/>
    <property type="evidence" value="ECO:0007669"/>
    <property type="project" value="TreeGrafter"/>
</dbReference>
<feature type="domain" description="Fatty acyl-CoA reductase C-terminal" evidence="5">
    <location>
        <begin position="138"/>
        <end position="188"/>
    </location>
</feature>
<evidence type="ECO:0000313" key="7">
    <source>
        <dbReference type="EMBL" id="KAK9127720.1"/>
    </source>
</evidence>
<evidence type="ECO:0000256" key="4">
    <source>
        <dbReference type="RuleBase" id="RU363097"/>
    </source>
</evidence>
<gene>
    <name evidence="7" type="ORF">Syun_016517</name>
</gene>
<sequence>MELNRIAESLEHKSILVTGSTGFLAKIFVEKVLRTQPNVKRLFLLLRAADTSLAEHRMQTEIPGDMVVNALIVAAVAHANQPSQFIYQLGSSIGNPLKLGTFLTYLYIFFSKNPWISKGGKPVKVRRGVLLKSEASFYIFNNEKLEDLIKTMNQNEAEVFYCDPKCVGWKNYFTNIHIPGLAKHVLKQPSKKNM</sequence>
<comment type="similarity">
    <text evidence="1 4">Belongs to the fatty acyl-CoA reductase family.</text>
</comment>
<accession>A0AAP0P402</accession>
<keyword evidence="3 4" id="KW-0443">Lipid metabolism</keyword>
<reference evidence="7 8" key="1">
    <citation type="submission" date="2024-01" db="EMBL/GenBank/DDBJ databases">
        <title>Genome assemblies of Stephania.</title>
        <authorList>
            <person name="Yang L."/>
        </authorList>
    </citation>
    <scope>NUCLEOTIDE SEQUENCE [LARGE SCALE GENOMIC DNA]</scope>
    <source>
        <strain evidence="7">YNDBR</strain>
        <tissue evidence="7">Leaf</tissue>
    </source>
</reference>
<proteinExistence type="inferred from homology"/>
<name>A0AAP0P402_9MAGN</name>
<dbReference type="Proteomes" id="UP001420932">
    <property type="component" value="Unassembled WGS sequence"/>
</dbReference>
<comment type="catalytic activity">
    <reaction evidence="4">
        <text>a long-chain fatty acyl-CoA + 2 NADPH + 2 H(+) = a long-chain primary fatty alcohol + 2 NADP(+) + CoA</text>
        <dbReference type="Rhea" id="RHEA:52716"/>
        <dbReference type="ChEBI" id="CHEBI:15378"/>
        <dbReference type="ChEBI" id="CHEBI:57287"/>
        <dbReference type="ChEBI" id="CHEBI:57783"/>
        <dbReference type="ChEBI" id="CHEBI:58349"/>
        <dbReference type="ChEBI" id="CHEBI:77396"/>
        <dbReference type="ChEBI" id="CHEBI:83139"/>
        <dbReference type="EC" id="1.2.1.84"/>
    </reaction>
</comment>
<dbReference type="Gene3D" id="3.40.50.720">
    <property type="entry name" value="NAD(P)-binding Rossmann-like Domain"/>
    <property type="match status" value="1"/>
</dbReference>
<evidence type="ECO:0000256" key="3">
    <source>
        <dbReference type="ARBA" id="ARBA00023098"/>
    </source>
</evidence>
<keyword evidence="4" id="KW-0560">Oxidoreductase</keyword>
<evidence type="ECO:0000313" key="8">
    <source>
        <dbReference type="Proteomes" id="UP001420932"/>
    </source>
</evidence>
<dbReference type="PANTHER" id="PTHR11011:SF99">
    <property type="entry name" value="FATTY ACYL-COA REDUCTASE 3"/>
    <property type="match status" value="1"/>
</dbReference>
<dbReference type="InterPro" id="IPR026055">
    <property type="entry name" value="FAR"/>
</dbReference>
<comment type="caution">
    <text evidence="7">The sequence shown here is derived from an EMBL/GenBank/DDBJ whole genome shotgun (WGS) entry which is preliminary data.</text>
</comment>
<evidence type="ECO:0000256" key="1">
    <source>
        <dbReference type="ARBA" id="ARBA00005928"/>
    </source>
</evidence>
<keyword evidence="2 4" id="KW-0444">Lipid biosynthesis</keyword>
<evidence type="ECO:0000259" key="6">
    <source>
        <dbReference type="Pfam" id="PF07993"/>
    </source>
</evidence>
<dbReference type="Pfam" id="PF03015">
    <property type="entry name" value="Sterile"/>
    <property type="match status" value="1"/>
</dbReference>
<dbReference type="EC" id="1.2.1.84" evidence="4"/>
<comment type="function">
    <text evidence="4">Catalyzes the reduction of fatty acyl-CoA to fatty alcohols.</text>
</comment>
<dbReference type="AlphaFoldDB" id="A0AAP0P402"/>
<dbReference type="InterPro" id="IPR013120">
    <property type="entry name" value="FAR_NAD-bd"/>
</dbReference>
<dbReference type="GO" id="GO:0080019">
    <property type="term" value="F:alcohol-forming very long-chain fatty acyl-CoA reductase activity"/>
    <property type="evidence" value="ECO:0007669"/>
    <property type="project" value="InterPro"/>
</dbReference>
<dbReference type="InterPro" id="IPR033640">
    <property type="entry name" value="FAR_C"/>
</dbReference>
<evidence type="ECO:0000256" key="2">
    <source>
        <dbReference type="ARBA" id="ARBA00022516"/>
    </source>
</evidence>
<organism evidence="7 8">
    <name type="scientific">Stephania yunnanensis</name>
    <dbReference type="NCBI Taxonomy" id="152371"/>
    <lineage>
        <taxon>Eukaryota</taxon>
        <taxon>Viridiplantae</taxon>
        <taxon>Streptophyta</taxon>
        <taxon>Embryophyta</taxon>
        <taxon>Tracheophyta</taxon>
        <taxon>Spermatophyta</taxon>
        <taxon>Magnoliopsida</taxon>
        <taxon>Ranunculales</taxon>
        <taxon>Menispermaceae</taxon>
        <taxon>Menispermoideae</taxon>
        <taxon>Cissampelideae</taxon>
        <taxon>Stephania</taxon>
    </lineage>
</organism>
<dbReference type="GO" id="GO:0102965">
    <property type="term" value="F:alcohol-forming long-chain fatty acyl-CoA reductase activity"/>
    <property type="evidence" value="ECO:0007669"/>
    <property type="project" value="UniProtKB-EC"/>
</dbReference>
<dbReference type="GO" id="GO:0035336">
    <property type="term" value="P:long-chain fatty-acyl-CoA metabolic process"/>
    <property type="evidence" value="ECO:0007669"/>
    <property type="project" value="TreeGrafter"/>
</dbReference>
<dbReference type="PANTHER" id="PTHR11011">
    <property type="entry name" value="MALE STERILITY PROTEIN 2-RELATED"/>
    <property type="match status" value="1"/>
</dbReference>
<keyword evidence="8" id="KW-1185">Reference proteome</keyword>
<keyword evidence="4" id="KW-0521">NADP</keyword>
<evidence type="ECO:0000259" key="5">
    <source>
        <dbReference type="Pfam" id="PF03015"/>
    </source>
</evidence>
<protein>
    <recommendedName>
        <fullName evidence="4">Fatty acyl-CoA reductase</fullName>
        <ecNumber evidence="4">1.2.1.84</ecNumber>
    </recommendedName>
</protein>
<feature type="domain" description="Thioester reductase (TE)" evidence="6">
    <location>
        <begin position="17"/>
        <end position="70"/>
    </location>
</feature>
<dbReference type="EMBL" id="JBBNAF010000007">
    <property type="protein sequence ID" value="KAK9127720.1"/>
    <property type="molecule type" value="Genomic_DNA"/>
</dbReference>